<gene>
    <name evidence="2" type="ORF">DCC81_00295</name>
</gene>
<protein>
    <submittedName>
        <fullName evidence="2">Alcohol dehydrogenase</fullName>
    </submittedName>
</protein>
<dbReference type="Pfam" id="PF08240">
    <property type="entry name" value="ADH_N"/>
    <property type="match status" value="1"/>
</dbReference>
<dbReference type="AlphaFoldDB" id="A0A2T7BJW6"/>
<dbReference type="InterPro" id="IPR052711">
    <property type="entry name" value="Zinc_ADH-like"/>
</dbReference>
<sequence>MKAYYLEQFNSIDGIVCRDRPIPAPGPHEVLVRVKAVSLNRRDIAIVHQKYALQPKAGIIPVSDGAGEIVRCGSAVRRFQPGQGVMGNYFPRWRDGQMQMDIIDQLGCTLDGMLAEYVILPEDALVAIPAGMDYEAAATLPCAALTAWSALTAPYPAAPGSTVLTFGSGGIASFEIQFAKLFGARVIALTTRASSEAALRALGADEVVQYNANDAWSQQVLHLTGGRGVDRVLETGGAETFAQSLQAVTVGGVISLLNFRYLQAPAAPTALDQLLLAMFAKRVTVHPIFVGSRLTFENMCRALAAHPVQPSIERVFAFEEAKEAYRYFEAGGHRGKIVIRVDGE</sequence>
<dbReference type="Pfam" id="PF00107">
    <property type="entry name" value="ADH_zinc_N"/>
    <property type="match status" value="1"/>
</dbReference>
<evidence type="ECO:0000259" key="1">
    <source>
        <dbReference type="SMART" id="SM00829"/>
    </source>
</evidence>
<dbReference type="InterPro" id="IPR020843">
    <property type="entry name" value="ER"/>
</dbReference>
<dbReference type="SMART" id="SM00829">
    <property type="entry name" value="PKS_ER"/>
    <property type="match status" value="1"/>
</dbReference>
<keyword evidence="3" id="KW-1185">Reference proteome</keyword>
<reference evidence="2 3" key="1">
    <citation type="submission" date="2018-04" db="EMBL/GenBank/DDBJ databases">
        <title>Chitinophaga fuyangensis sp. nov., isolated from soil in a chemical factory.</title>
        <authorList>
            <person name="Chen K."/>
        </authorList>
    </citation>
    <scope>NUCLEOTIDE SEQUENCE [LARGE SCALE GENOMIC DNA]</scope>
    <source>
        <strain evidence="2 3">LY-1</strain>
    </source>
</reference>
<feature type="domain" description="Enoyl reductase (ER)" evidence="1">
    <location>
        <begin position="10"/>
        <end position="339"/>
    </location>
</feature>
<dbReference type="GO" id="GO:0016491">
    <property type="term" value="F:oxidoreductase activity"/>
    <property type="evidence" value="ECO:0007669"/>
    <property type="project" value="InterPro"/>
</dbReference>
<dbReference type="OrthoDB" id="648910at2"/>
<dbReference type="InterPro" id="IPR011032">
    <property type="entry name" value="GroES-like_sf"/>
</dbReference>
<accession>A0A2T7BJW6</accession>
<name>A0A2T7BJW6_9BACT</name>
<dbReference type="InterPro" id="IPR013154">
    <property type="entry name" value="ADH-like_N"/>
</dbReference>
<dbReference type="Gene3D" id="3.40.50.720">
    <property type="entry name" value="NAD(P)-binding Rossmann-like Domain"/>
    <property type="match status" value="1"/>
</dbReference>
<dbReference type="InterPro" id="IPR036291">
    <property type="entry name" value="NAD(P)-bd_dom_sf"/>
</dbReference>
<dbReference type="EMBL" id="QCYK01000001">
    <property type="protein sequence ID" value="PUZ27967.1"/>
    <property type="molecule type" value="Genomic_DNA"/>
</dbReference>
<dbReference type="Gene3D" id="3.90.180.10">
    <property type="entry name" value="Medium-chain alcohol dehydrogenases, catalytic domain"/>
    <property type="match status" value="1"/>
</dbReference>
<dbReference type="InterPro" id="IPR013149">
    <property type="entry name" value="ADH-like_C"/>
</dbReference>
<dbReference type="PANTHER" id="PTHR45033">
    <property type="match status" value="1"/>
</dbReference>
<dbReference type="Proteomes" id="UP000244450">
    <property type="component" value="Unassembled WGS sequence"/>
</dbReference>
<organism evidence="2 3">
    <name type="scientific">Chitinophaga parva</name>
    <dbReference type="NCBI Taxonomy" id="2169414"/>
    <lineage>
        <taxon>Bacteria</taxon>
        <taxon>Pseudomonadati</taxon>
        <taxon>Bacteroidota</taxon>
        <taxon>Chitinophagia</taxon>
        <taxon>Chitinophagales</taxon>
        <taxon>Chitinophagaceae</taxon>
        <taxon>Chitinophaga</taxon>
    </lineage>
</organism>
<dbReference type="CDD" id="cd08276">
    <property type="entry name" value="MDR7"/>
    <property type="match status" value="1"/>
</dbReference>
<dbReference type="SUPFAM" id="SSF51735">
    <property type="entry name" value="NAD(P)-binding Rossmann-fold domains"/>
    <property type="match status" value="1"/>
</dbReference>
<evidence type="ECO:0000313" key="3">
    <source>
        <dbReference type="Proteomes" id="UP000244450"/>
    </source>
</evidence>
<dbReference type="SUPFAM" id="SSF50129">
    <property type="entry name" value="GroES-like"/>
    <property type="match status" value="1"/>
</dbReference>
<proteinExistence type="predicted"/>
<comment type="caution">
    <text evidence="2">The sequence shown here is derived from an EMBL/GenBank/DDBJ whole genome shotgun (WGS) entry which is preliminary data.</text>
</comment>
<dbReference type="PANTHER" id="PTHR45033:SF2">
    <property type="entry name" value="ZINC-TYPE ALCOHOL DEHYDROGENASE-LIKE PROTEIN C1773.06C"/>
    <property type="match status" value="1"/>
</dbReference>
<dbReference type="RefSeq" id="WP_108684608.1">
    <property type="nucleotide sequence ID" value="NZ_QCYK01000001.1"/>
</dbReference>
<evidence type="ECO:0000313" key="2">
    <source>
        <dbReference type="EMBL" id="PUZ27967.1"/>
    </source>
</evidence>